<comment type="caution">
    <text evidence="1">The sequence shown here is derived from an EMBL/GenBank/DDBJ whole genome shotgun (WGS) entry which is preliminary data.</text>
</comment>
<dbReference type="VEuPathDB" id="FungiDB:FUN_016998"/>
<dbReference type="Gene3D" id="3.80.10.10">
    <property type="entry name" value="Ribonuclease Inhibitor"/>
    <property type="match status" value="1"/>
</dbReference>
<sequence>MSSFMVGDMVNFLINEEDKQNILEEEIYKLIFDKCKNVNQFCFHTTREICSYPNAKNFFSNLNNLKLSFEKDPRFLTSSVKLQSLELNNDFGNYNVNWKYWESCLDKASFPDLQYLVTSFLPSGIERLIIEKSGTNILQIEIRFPHNEFEDYPDQNNQLIVAISKKCPYLKKLTINIDPTNLIEIYRIFCNCKQLEKINFTADVYDPKVDVVSIRKVVDPNGDELLRIISNVSPKTIRKFSFGYKWNFTLEGLESFFESWKCQKRFPIKFEGYWEIGSTWTNKHDELVAKYKDEGIITIPIKKIK</sequence>
<dbReference type="InterPro" id="IPR032675">
    <property type="entry name" value="LRR_dom_sf"/>
</dbReference>
<gene>
    <name evidence="1" type="ORF">RhiirA5_396209</name>
</gene>
<dbReference type="EMBL" id="LLXJ01000186">
    <property type="protein sequence ID" value="PKC13511.1"/>
    <property type="molecule type" value="Genomic_DNA"/>
</dbReference>
<reference evidence="1 2" key="2">
    <citation type="submission" date="2017-09" db="EMBL/GenBank/DDBJ databases">
        <title>Extensive intraspecific genome diversity in a model arbuscular mycorrhizal fungus.</title>
        <authorList>
            <person name="Chen E.C."/>
            <person name="Morin E."/>
            <person name="Beaudet D."/>
            <person name="Noel J."/>
            <person name="Ndikumana S."/>
            <person name="Charron P."/>
            <person name="St-Onge C."/>
            <person name="Giorgi J."/>
            <person name="Grigoriev I.V."/>
            <person name="Roux C."/>
            <person name="Martin F.M."/>
            <person name="Corradi N."/>
        </authorList>
    </citation>
    <scope>NUCLEOTIDE SEQUENCE [LARGE SCALE GENOMIC DNA]</scope>
    <source>
        <strain evidence="1 2">A5</strain>
    </source>
</reference>
<accession>A0A2N0Q338</accession>
<organism evidence="1 2">
    <name type="scientific">Rhizophagus irregularis</name>
    <dbReference type="NCBI Taxonomy" id="588596"/>
    <lineage>
        <taxon>Eukaryota</taxon>
        <taxon>Fungi</taxon>
        <taxon>Fungi incertae sedis</taxon>
        <taxon>Mucoromycota</taxon>
        <taxon>Glomeromycotina</taxon>
        <taxon>Glomeromycetes</taxon>
        <taxon>Glomerales</taxon>
        <taxon>Glomeraceae</taxon>
        <taxon>Rhizophagus</taxon>
    </lineage>
</organism>
<dbReference type="VEuPathDB" id="FungiDB:RhiirFUN_022304"/>
<evidence type="ECO:0008006" key="3">
    <source>
        <dbReference type="Google" id="ProtNLM"/>
    </source>
</evidence>
<evidence type="ECO:0000313" key="2">
    <source>
        <dbReference type="Proteomes" id="UP000232722"/>
    </source>
</evidence>
<dbReference type="Proteomes" id="UP000232722">
    <property type="component" value="Unassembled WGS sequence"/>
</dbReference>
<dbReference type="AlphaFoldDB" id="A0A2N0Q338"/>
<evidence type="ECO:0000313" key="1">
    <source>
        <dbReference type="EMBL" id="PKC13511.1"/>
    </source>
</evidence>
<reference evidence="1 2" key="1">
    <citation type="submission" date="2016-04" db="EMBL/GenBank/DDBJ databases">
        <title>Genome analyses suggest a sexual origin of heterokaryosis in a supposedly ancient asexual fungus.</title>
        <authorList>
            <person name="Ropars J."/>
            <person name="Sedzielewska K."/>
            <person name="Noel J."/>
            <person name="Charron P."/>
            <person name="Farinelli L."/>
            <person name="Marton T."/>
            <person name="Kruger M."/>
            <person name="Pelin A."/>
            <person name="Brachmann A."/>
            <person name="Corradi N."/>
        </authorList>
    </citation>
    <scope>NUCLEOTIDE SEQUENCE [LARGE SCALE GENOMIC DNA]</scope>
    <source>
        <strain evidence="1 2">A5</strain>
    </source>
</reference>
<proteinExistence type="predicted"/>
<name>A0A2N0Q338_9GLOM</name>
<protein>
    <recommendedName>
        <fullName evidence="3">F-box domain-containing protein</fullName>
    </recommendedName>
</protein>